<name>A0A1M7R7P7_9ACTN</name>
<feature type="domain" description="Cytosol aminopeptidase" evidence="9">
    <location>
        <begin position="358"/>
        <end position="365"/>
    </location>
</feature>
<feature type="binding site" evidence="8">
    <location>
        <position position="360"/>
    </location>
    <ligand>
        <name>Mn(2+)</name>
        <dbReference type="ChEBI" id="CHEBI:29035"/>
        <label>1</label>
    </ligand>
</feature>
<evidence type="ECO:0000313" key="10">
    <source>
        <dbReference type="EMBL" id="SHN42355.1"/>
    </source>
</evidence>
<feature type="binding site" evidence="8">
    <location>
        <position position="283"/>
    </location>
    <ligand>
        <name>Mn(2+)</name>
        <dbReference type="ChEBI" id="CHEBI:29035"/>
        <label>1</label>
    </ligand>
</feature>
<comment type="cofactor">
    <cofactor evidence="8">
        <name>Mn(2+)</name>
        <dbReference type="ChEBI" id="CHEBI:29035"/>
    </cofactor>
    <text evidence="8">Binds 2 manganese ions per subunit.</text>
</comment>
<dbReference type="Gene3D" id="3.40.630.10">
    <property type="entry name" value="Zn peptidases"/>
    <property type="match status" value="1"/>
</dbReference>
<dbReference type="Pfam" id="PF02789">
    <property type="entry name" value="Peptidase_M17_N"/>
    <property type="match status" value="1"/>
</dbReference>
<organism evidence="10 11">
    <name type="scientific">Cryptosporangium aurantiacum</name>
    <dbReference type="NCBI Taxonomy" id="134849"/>
    <lineage>
        <taxon>Bacteria</taxon>
        <taxon>Bacillati</taxon>
        <taxon>Actinomycetota</taxon>
        <taxon>Actinomycetes</taxon>
        <taxon>Cryptosporangiales</taxon>
        <taxon>Cryptosporangiaceae</taxon>
        <taxon>Cryptosporangium</taxon>
    </lineage>
</organism>
<evidence type="ECO:0000256" key="7">
    <source>
        <dbReference type="ARBA" id="ARBA00049972"/>
    </source>
</evidence>
<evidence type="ECO:0000259" key="9">
    <source>
        <dbReference type="PROSITE" id="PS00631"/>
    </source>
</evidence>
<feature type="active site" evidence="8">
    <location>
        <position position="290"/>
    </location>
</feature>
<dbReference type="Pfam" id="PF00883">
    <property type="entry name" value="Peptidase_M17"/>
    <property type="match status" value="1"/>
</dbReference>
<dbReference type="InterPro" id="IPR011356">
    <property type="entry name" value="Leucine_aapep/pepB"/>
</dbReference>
<evidence type="ECO:0000256" key="1">
    <source>
        <dbReference type="ARBA" id="ARBA00000135"/>
    </source>
</evidence>
<reference evidence="10 11" key="1">
    <citation type="submission" date="2016-11" db="EMBL/GenBank/DDBJ databases">
        <authorList>
            <person name="Jaros S."/>
            <person name="Januszkiewicz K."/>
            <person name="Wedrychowicz H."/>
        </authorList>
    </citation>
    <scope>NUCLEOTIDE SEQUENCE [LARGE SCALE GENOMIC DNA]</scope>
    <source>
        <strain evidence="10 11">DSM 46144</strain>
    </source>
</reference>
<dbReference type="PRINTS" id="PR00481">
    <property type="entry name" value="LAMNOPPTDASE"/>
</dbReference>
<dbReference type="STRING" id="134849.SAMN05443668_108183"/>
<dbReference type="EC" id="3.4.11.1" evidence="8"/>
<dbReference type="NCBIfam" id="NF002073">
    <property type="entry name" value="PRK00913.1-2"/>
    <property type="match status" value="1"/>
</dbReference>
<dbReference type="RefSeq" id="WP_073260426.1">
    <property type="nucleotide sequence ID" value="NZ_FRCS01000008.1"/>
</dbReference>
<dbReference type="HAMAP" id="MF_00181">
    <property type="entry name" value="Cytosol_peptidase_M17"/>
    <property type="match status" value="1"/>
</dbReference>
<dbReference type="PANTHER" id="PTHR11963:SF23">
    <property type="entry name" value="CYTOSOL AMINOPEPTIDASE"/>
    <property type="match status" value="1"/>
</dbReference>
<comment type="catalytic activity">
    <reaction evidence="1 8">
        <text>Release of an N-terminal amino acid, Xaa-|-Yaa-, in which Xaa is preferably Leu, but may be other amino acids including Pro although not Arg or Lys, and Yaa may be Pro. Amino acid amides and methyl esters are also readily hydrolyzed, but rates on arylamides are exceedingly low.</text>
        <dbReference type="EC" id="3.4.11.1"/>
    </reaction>
</comment>
<keyword evidence="8" id="KW-0963">Cytoplasm</keyword>
<dbReference type="InterPro" id="IPR008283">
    <property type="entry name" value="Peptidase_M17_N"/>
</dbReference>
<feature type="binding site" evidence="8">
    <location>
        <position position="362"/>
    </location>
    <ligand>
        <name>Mn(2+)</name>
        <dbReference type="ChEBI" id="CHEBI:29035"/>
        <label>1</label>
    </ligand>
</feature>
<feature type="active site" evidence="8">
    <location>
        <position position="364"/>
    </location>
</feature>
<comment type="similarity">
    <text evidence="3 8">Belongs to the peptidase M17 family.</text>
</comment>
<evidence type="ECO:0000313" key="11">
    <source>
        <dbReference type="Proteomes" id="UP000184440"/>
    </source>
</evidence>
<evidence type="ECO:0000256" key="3">
    <source>
        <dbReference type="ARBA" id="ARBA00009528"/>
    </source>
</evidence>
<keyword evidence="8" id="KW-0479">Metal-binding</keyword>
<comment type="catalytic activity">
    <reaction evidence="2 8">
        <text>Release of an N-terminal amino acid, preferentially leucine, but not glutamic or aspartic acids.</text>
        <dbReference type="EC" id="3.4.11.10"/>
    </reaction>
</comment>
<evidence type="ECO:0000256" key="2">
    <source>
        <dbReference type="ARBA" id="ARBA00000967"/>
    </source>
</evidence>
<accession>A0A1M7R7P7</accession>
<dbReference type="GO" id="GO:0005737">
    <property type="term" value="C:cytoplasm"/>
    <property type="evidence" value="ECO:0007669"/>
    <property type="project" value="UniProtKB-SubCell"/>
</dbReference>
<dbReference type="EMBL" id="FRCS01000008">
    <property type="protein sequence ID" value="SHN42355.1"/>
    <property type="molecule type" value="Genomic_DNA"/>
</dbReference>
<keyword evidence="4 8" id="KW-0031">Aminopeptidase</keyword>
<sequence length="516" mass="53001">MTRPTEAAVLTVSAAGAVDAEVDAVVVGVHRDGEQLSLGPGAVAVDAALGGRLLDVLSRLGANGVAGEVVKVATLGATTAPVVAAVGLGPAEPTPGSPEPHENYRRAAGAAIRALIGTDRVGLALVDSDPTLTRAVLEGAALAAYDFVQYKSELPPTYRPPVREIVYLADATGRGEIELQGEVDRVKAVADAVRLARNWINTPPNDLRPPAFAAQAAAAAAEAGLEVEVLDTDALQAGGYGGILAVGLGSAAGPQLVRIAYQPPANGDEFKHVALVGKGITFDTGGISIKPAQNMQDMKSDMSGAACVVAAMTAIAALQPAVRVTAYVPMAENMPSGSAYRPGDVVTMYGGTKVEVLNTDAEGRMILADAIARAAEDSPDYLLETSTLTGGQIVSLGERISGVMGSTELLDRVKDAGSRTGEPMWPMPLPDEVRSGMDSAIADVTQINAGFDRAGHMLQGGSFLSRFVPDGVEWAHIDIAGPSYNTKAPFGYTPKGATGVPIRTLLALVEDIALKG</sequence>
<dbReference type="AlphaFoldDB" id="A0A1M7R7P7"/>
<dbReference type="InterPro" id="IPR043472">
    <property type="entry name" value="Macro_dom-like"/>
</dbReference>
<dbReference type="Proteomes" id="UP000184440">
    <property type="component" value="Unassembled WGS sequence"/>
</dbReference>
<keyword evidence="11" id="KW-1185">Reference proteome</keyword>
<protein>
    <recommendedName>
        <fullName evidence="8">Probable cytosol aminopeptidase</fullName>
        <ecNumber evidence="8">3.4.11.1</ecNumber>
    </recommendedName>
    <alternativeName>
        <fullName evidence="8">Leucine aminopeptidase</fullName>
        <shortName evidence="8">LAP</shortName>
        <ecNumber evidence="8">3.4.11.10</ecNumber>
    </alternativeName>
    <alternativeName>
        <fullName evidence="8">Leucyl aminopeptidase</fullName>
    </alternativeName>
</protein>
<evidence type="ECO:0000256" key="5">
    <source>
        <dbReference type="ARBA" id="ARBA00022670"/>
    </source>
</evidence>
<dbReference type="SUPFAM" id="SSF53187">
    <property type="entry name" value="Zn-dependent exopeptidases"/>
    <property type="match status" value="1"/>
</dbReference>
<evidence type="ECO:0000256" key="8">
    <source>
        <dbReference type="HAMAP-Rule" id="MF_00181"/>
    </source>
</evidence>
<feature type="binding site" evidence="8">
    <location>
        <position position="301"/>
    </location>
    <ligand>
        <name>Mn(2+)</name>
        <dbReference type="ChEBI" id="CHEBI:29035"/>
        <label>2</label>
    </ligand>
</feature>
<dbReference type="GO" id="GO:0006508">
    <property type="term" value="P:proteolysis"/>
    <property type="evidence" value="ECO:0007669"/>
    <property type="project" value="UniProtKB-KW"/>
</dbReference>
<gene>
    <name evidence="8" type="primary">pepA</name>
    <name evidence="10" type="ORF">SAMN05443668_108183</name>
</gene>
<dbReference type="OrthoDB" id="9809354at2"/>
<evidence type="ECO:0000256" key="4">
    <source>
        <dbReference type="ARBA" id="ARBA00022438"/>
    </source>
</evidence>
<dbReference type="EC" id="3.4.11.10" evidence="8"/>
<keyword evidence="6 8" id="KW-0378">Hydrolase</keyword>
<dbReference type="GO" id="GO:0070006">
    <property type="term" value="F:metalloaminopeptidase activity"/>
    <property type="evidence" value="ECO:0007669"/>
    <property type="project" value="InterPro"/>
</dbReference>
<feature type="binding site" evidence="8">
    <location>
        <position position="278"/>
    </location>
    <ligand>
        <name>Mn(2+)</name>
        <dbReference type="ChEBI" id="CHEBI:29035"/>
        <label>2</label>
    </ligand>
</feature>
<feature type="binding site" evidence="8">
    <location>
        <position position="283"/>
    </location>
    <ligand>
        <name>Mn(2+)</name>
        <dbReference type="ChEBI" id="CHEBI:29035"/>
        <label>2</label>
    </ligand>
</feature>
<dbReference type="Gene3D" id="3.40.220.10">
    <property type="entry name" value="Leucine Aminopeptidase, subunit E, domain 1"/>
    <property type="match status" value="1"/>
</dbReference>
<comment type="subcellular location">
    <subcellularLocation>
        <location evidence="8">Cytoplasm</location>
    </subcellularLocation>
</comment>
<dbReference type="GO" id="GO:0030145">
    <property type="term" value="F:manganese ion binding"/>
    <property type="evidence" value="ECO:0007669"/>
    <property type="project" value="UniProtKB-UniRule"/>
</dbReference>
<dbReference type="InterPro" id="IPR000819">
    <property type="entry name" value="Peptidase_M17_C"/>
</dbReference>
<keyword evidence="5 8" id="KW-0645">Protease</keyword>
<dbReference type="InterPro" id="IPR023042">
    <property type="entry name" value="Peptidase_M17_leu_NH2_pept"/>
</dbReference>
<evidence type="ECO:0000256" key="6">
    <source>
        <dbReference type="ARBA" id="ARBA00022801"/>
    </source>
</evidence>
<dbReference type="PROSITE" id="PS00631">
    <property type="entry name" value="CYTOSOL_AP"/>
    <property type="match status" value="1"/>
</dbReference>
<dbReference type="CDD" id="cd00433">
    <property type="entry name" value="Peptidase_M17"/>
    <property type="match status" value="1"/>
</dbReference>
<keyword evidence="8" id="KW-0464">Manganese</keyword>
<feature type="binding site" evidence="8">
    <location>
        <position position="362"/>
    </location>
    <ligand>
        <name>Mn(2+)</name>
        <dbReference type="ChEBI" id="CHEBI:29035"/>
        <label>2</label>
    </ligand>
</feature>
<dbReference type="PANTHER" id="PTHR11963">
    <property type="entry name" value="LEUCINE AMINOPEPTIDASE-RELATED"/>
    <property type="match status" value="1"/>
</dbReference>
<comment type="function">
    <text evidence="7 8">Presumably involved in the processing and regular turnover of intracellular proteins. Catalyzes the removal of unsubstituted N-terminal amino acids from various peptides.</text>
</comment>
<dbReference type="SUPFAM" id="SSF52949">
    <property type="entry name" value="Macro domain-like"/>
    <property type="match status" value="1"/>
</dbReference>
<proteinExistence type="inferred from homology"/>